<comment type="caution">
    <text evidence="6">The sequence shown here is derived from an EMBL/GenBank/DDBJ whole genome shotgun (WGS) entry which is preliminary data.</text>
</comment>
<keyword evidence="6" id="KW-0378">Hydrolase</keyword>
<proteinExistence type="inferred from homology"/>
<dbReference type="InterPro" id="IPR050153">
    <property type="entry name" value="Metal_Ion_Import_ABC"/>
</dbReference>
<organism evidence="6 7">
    <name type="scientific">Campylobacter gracilis RM3268</name>
    <dbReference type="NCBI Taxonomy" id="553220"/>
    <lineage>
        <taxon>Bacteria</taxon>
        <taxon>Pseudomonadati</taxon>
        <taxon>Campylobacterota</taxon>
        <taxon>Epsilonproteobacteria</taxon>
        <taxon>Campylobacterales</taxon>
        <taxon>Campylobacteraceae</taxon>
        <taxon>Campylobacter</taxon>
    </lineage>
</organism>
<dbReference type="PROSITE" id="PS50893">
    <property type="entry name" value="ABC_TRANSPORTER_2"/>
    <property type="match status" value="1"/>
</dbReference>
<sequence>MADVTIRNLNFAYEKREILKDINLSYELRDFLAIFGPNGGGKSTLLKLLLGLLRPSSGTIEILGRSPALARAQMGYVPQFIAINKSFPISVLEVVLMGLIDKKILGFYSKSEREQAMQALGRVGMQDLADCRISELSGGQRQRVYIARALCAKAKILLLDEPLASIDTMGQVQIYELLKSLNESGCGIILISHDVQLALNYANRALYVANGSAHTHEIDPGGRAEFLDHLRREHGHFCAVDLALNECCCKEGENG</sequence>
<dbReference type="GO" id="GO:0005524">
    <property type="term" value="F:ATP binding"/>
    <property type="evidence" value="ECO:0007669"/>
    <property type="project" value="UniProtKB-KW"/>
</dbReference>
<gene>
    <name evidence="6" type="ORF">CAMGR0001_0211</name>
</gene>
<dbReference type="EMBL" id="ACYG01000030">
    <property type="protein sequence ID" value="EEV16598.1"/>
    <property type="molecule type" value="Genomic_DNA"/>
</dbReference>
<reference evidence="6 7" key="1">
    <citation type="submission" date="2009-07" db="EMBL/GenBank/DDBJ databases">
        <authorList>
            <person name="Madupu R."/>
            <person name="Sebastian Y."/>
            <person name="Durkin A.S."/>
            <person name="Torralba M."/>
            <person name="Methe B."/>
            <person name="Sutton G.G."/>
            <person name="Strausberg R.L."/>
            <person name="Nelson K.E."/>
        </authorList>
    </citation>
    <scope>NUCLEOTIDE SEQUENCE [LARGE SCALE GENOMIC DNA]</scope>
    <source>
        <strain evidence="6 7">RM3268</strain>
    </source>
</reference>
<dbReference type="PANTHER" id="PTHR42734">
    <property type="entry name" value="METAL TRANSPORT SYSTEM ATP-BINDING PROTEIN TM_0124-RELATED"/>
    <property type="match status" value="1"/>
</dbReference>
<dbReference type="RefSeq" id="WP_005872816.1">
    <property type="nucleotide sequence ID" value="NZ_ACYG01000030.1"/>
</dbReference>
<dbReference type="Proteomes" id="UP000005709">
    <property type="component" value="Unassembled WGS sequence"/>
</dbReference>
<evidence type="ECO:0000259" key="5">
    <source>
        <dbReference type="PROSITE" id="PS50893"/>
    </source>
</evidence>
<feature type="domain" description="ABC transporter" evidence="5">
    <location>
        <begin position="4"/>
        <end position="235"/>
    </location>
</feature>
<dbReference type="SUPFAM" id="SSF52540">
    <property type="entry name" value="P-loop containing nucleoside triphosphate hydrolases"/>
    <property type="match status" value="1"/>
</dbReference>
<dbReference type="OrthoDB" id="9806726at2"/>
<keyword evidence="3" id="KW-0547">Nucleotide-binding</keyword>
<dbReference type="PANTHER" id="PTHR42734:SF17">
    <property type="entry name" value="METAL TRANSPORT SYSTEM ATP-BINDING PROTEIN TM_0124-RELATED"/>
    <property type="match status" value="1"/>
</dbReference>
<dbReference type="InterPro" id="IPR003593">
    <property type="entry name" value="AAA+_ATPase"/>
</dbReference>
<dbReference type="AlphaFoldDB" id="C8PKI9"/>
<evidence type="ECO:0000256" key="4">
    <source>
        <dbReference type="ARBA" id="ARBA00022840"/>
    </source>
</evidence>
<evidence type="ECO:0000256" key="3">
    <source>
        <dbReference type="ARBA" id="ARBA00022741"/>
    </source>
</evidence>
<evidence type="ECO:0000256" key="1">
    <source>
        <dbReference type="ARBA" id="ARBA00005417"/>
    </source>
</evidence>
<evidence type="ECO:0000313" key="7">
    <source>
        <dbReference type="Proteomes" id="UP000005709"/>
    </source>
</evidence>
<name>C8PKI9_9BACT</name>
<keyword evidence="4 6" id="KW-0067">ATP-binding</keyword>
<protein>
    <submittedName>
        <fullName evidence="6">ABC transporter, ATP-binding protein</fullName>
        <ecNumber evidence="6">3.6.3.28</ecNumber>
    </submittedName>
</protein>
<dbReference type="GO" id="GO:0016887">
    <property type="term" value="F:ATP hydrolysis activity"/>
    <property type="evidence" value="ECO:0007669"/>
    <property type="project" value="InterPro"/>
</dbReference>
<evidence type="ECO:0000313" key="6">
    <source>
        <dbReference type="EMBL" id="EEV16598.1"/>
    </source>
</evidence>
<dbReference type="CDD" id="cd03235">
    <property type="entry name" value="ABC_Metallic_Cations"/>
    <property type="match status" value="1"/>
</dbReference>
<keyword evidence="7" id="KW-1185">Reference proteome</keyword>
<accession>C8PKI9</accession>
<dbReference type="Gene3D" id="3.40.50.300">
    <property type="entry name" value="P-loop containing nucleotide triphosphate hydrolases"/>
    <property type="match status" value="1"/>
</dbReference>
<dbReference type="EC" id="3.6.3.28" evidence="6"/>
<evidence type="ECO:0000256" key="2">
    <source>
        <dbReference type="ARBA" id="ARBA00022448"/>
    </source>
</evidence>
<dbReference type="InterPro" id="IPR003439">
    <property type="entry name" value="ABC_transporter-like_ATP-bd"/>
</dbReference>
<dbReference type="SMART" id="SM00382">
    <property type="entry name" value="AAA"/>
    <property type="match status" value="1"/>
</dbReference>
<dbReference type="eggNOG" id="COG1121">
    <property type="taxonomic scope" value="Bacteria"/>
</dbReference>
<comment type="similarity">
    <text evidence="1">Belongs to the ABC transporter superfamily.</text>
</comment>
<dbReference type="Pfam" id="PF00005">
    <property type="entry name" value="ABC_tran"/>
    <property type="match status" value="1"/>
</dbReference>
<keyword evidence="2" id="KW-0813">Transport</keyword>
<dbReference type="InterPro" id="IPR027417">
    <property type="entry name" value="P-loop_NTPase"/>
</dbReference>
<dbReference type="STRING" id="824.CGRAC_2143"/>